<gene>
    <name evidence="1" type="ORF">EGW08_010792</name>
</gene>
<dbReference type="AlphaFoldDB" id="A0A433TIN2"/>
<comment type="caution">
    <text evidence="1">The sequence shown here is derived from an EMBL/GenBank/DDBJ whole genome shotgun (WGS) entry which is preliminary data.</text>
</comment>
<name>A0A433TIN2_ELYCH</name>
<dbReference type="Proteomes" id="UP000271974">
    <property type="component" value="Unassembled WGS sequence"/>
</dbReference>
<reference evidence="1 2" key="1">
    <citation type="submission" date="2019-01" db="EMBL/GenBank/DDBJ databases">
        <title>A draft genome assembly of the solar-powered sea slug Elysia chlorotica.</title>
        <authorList>
            <person name="Cai H."/>
            <person name="Li Q."/>
            <person name="Fang X."/>
            <person name="Li J."/>
            <person name="Curtis N.E."/>
            <person name="Altenburger A."/>
            <person name="Shibata T."/>
            <person name="Feng M."/>
            <person name="Maeda T."/>
            <person name="Schwartz J.A."/>
            <person name="Shigenobu S."/>
            <person name="Lundholm N."/>
            <person name="Nishiyama T."/>
            <person name="Yang H."/>
            <person name="Hasebe M."/>
            <person name="Li S."/>
            <person name="Pierce S.K."/>
            <person name="Wang J."/>
        </authorList>
    </citation>
    <scope>NUCLEOTIDE SEQUENCE [LARGE SCALE GENOMIC DNA]</scope>
    <source>
        <strain evidence="1">EC2010</strain>
        <tissue evidence="1">Whole organism of an adult</tissue>
    </source>
</reference>
<evidence type="ECO:0000313" key="1">
    <source>
        <dbReference type="EMBL" id="RUS81452.1"/>
    </source>
</evidence>
<dbReference type="OrthoDB" id="6161998at2759"/>
<accession>A0A433TIN2</accession>
<dbReference type="EMBL" id="RQTK01000337">
    <property type="protein sequence ID" value="RUS81452.1"/>
    <property type="molecule type" value="Genomic_DNA"/>
</dbReference>
<evidence type="ECO:0000313" key="2">
    <source>
        <dbReference type="Proteomes" id="UP000271974"/>
    </source>
</evidence>
<keyword evidence="2" id="KW-1185">Reference proteome</keyword>
<protein>
    <submittedName>
        <fullName evidence="1">Uncharacterized protein</fullName>
    </submittedName>
</protein>
<feature type="non-terminal residue" evidence="1">
    <location>
        <position position="449"/>
    </location>
</feature>
<proteinExistence type="predicted"/>
<sequence length="449" mass="50248">MKRLICEKNLWKIPRKSGRFLDKFLHHNCNCPHTSQNSTVNRIPEIVPLSVLKLGPYSDRNEPVPTMDVSNRRAGFSSTYQSFHQISNKILVGKMVSGPRGQIYFSDGSEFLPLLLLNNPGIQVNGQEAPVSFAPNCTGFHTCTGACVNGKRLGEYLPCSCMDSMLINKVILVSCFTIVAEQHQNSCDQIKEDKMIYLTFCLQSCVMIQEHDCLLKAALPLSHYPLSNFPVSTKRRAKHIYHVSIEKKMQLYAKHLTDILEFEVVGHIVIVKSCENLPSDPSISKELPGEIKNGAFENYFMDSSECHSSPSSSKDGKKTVVPQSLCKRTYPAPVSVIFSGAASNCYNFLHAGNCYILETSEDLLVPNLSNEHLQRAAQYCCVGQQTKITESVKVRRFEATAPKTIENLPKYSITDILSEGFSDPVVSFRCQIHTRYTSNLDFGNTCKHT</sequence>
<organism evidence="1 2">
    <name type="scientific">Elysia chlorotica</name>
    <name type="common">Eastern emerald elysia</name>
    <name type="synonym">Sea slug</name>
    <dbReference type="NCBI Taxonomy" id="188477"/>
    <lineage>
        <taxon>Eukaryota</taxon>
        <taxon>Metazoa</taxon>
        <taxon>Spiralia</taxon>
        <taxon>Lophotrochozoa</taxon>
        <taxon>Mollusca</taxon>
        <taxon>Gastropoda</taxon>
        <taxon>Heterobranchia</taxon>
        <taxon>Euthyneura</taxon>
        <taxon>Panpulmonata</taxon>
        <taxon>Sacoglossa</taxon>
        <taxon>Placobranchoidea</taxon>
        <taxon>Plakobranchidae</taxon>
        <taxon>Elysia</taxon>
    </lineage>
</organism>